<feature type="active site" evidence="3">
    <location>
        <position position="248"/>
    </location>
</feature>
<evidence type="ECO:0000313" key="7">
    <source>
        <dbReference type="Proteomes" id="UP001147653"/>
    </source>
</evidence>
<evidence type="ECO:0000256" key="1">
    <source>
        <dbReference type="ARBA" id="ARBA00009986"/>
    </source>
</evidence>
<dbReference type="AlphaFoldDB" id="A0A9X3N4M0"/>
<evidence type="ECO:0000256" key="4">
    <source>
        <dbReference type="RuleBase" id="RU003345"/>
    </source>
</evidence>
<accession>A0A9X3N4M0</accession>
<dbReference type="InterPro" id="IPR015590">
    <property type="entry name" value="Aldehyde_DH_dom"/>
</dbReference>
<dbReference type="EMBL" id="JAPDDP010000004">
    <property type="protein sequence ID" value="MDA0179416.1"/>
    <property type="molecule type" value="Genomic_DNA"/>
</dbReference>
<keyword evidence="2 4" id="KW-0560">Oxidoreductase</keyword>
<evidence type="ECO:0000256" key="3">
    <source>
        <dbReference type="PROSITE-ProRule" id="PRU10007"/>
    </source>
</evidence>
<evidence type="ECO:0000256" key="2">
    <source>
        <dbReference type="ARBA" id="ARBA00023002"/>
    </source>
</evidence>
<comment type="caution">
    <text evidence="6">The sequence shown here is derived from an EMBL/GenBank/DDBJ whole genome shotgun (WGS) entry which is preliminary data.</text>
</comment>
<evidence type="ECO:0000313" key="6">
    <source>
        <dbReference type="EMBL" id="MDA0179416.1"/>
    </source>
</evidence>
<gene>
    <name evidence="6" type="ORF">OJ997_03840</name>
</gene>
<dbReference type="InterPro" id="IPR016161">
    <property type="entry name" value="Ald_DH/histidinol_DH"/>
</dbReference>
<feature type="domain" description="Aldehyde dehydrogenase" evidence="5">
    <location>
        <begin position="12"/>
        <end position="471"/>
    </location>
</feature>
<keyword evidence="7" id="KW-1185">Reference proteome</keyword>
<dbReference type="Gene3D" id="3.40.605.10">
    <property type="entry name" value="Aldehyde Dehydrogenase, Chain A, domain 1"/>
    <property type="match status" value="1"/>
</dbReference>
<dbReference type="CDD" id="cd07114">
    <property type="entry name" value="ALDH_DhaS"/>
    <property type="match status" value="1"/>
</dbReference>
<dbReference type="FunFam" id="3.40.605.10:FF:000007">
    <property type="entry name" value="NAD/NADP-dependent betaine aldehyde dehydrogenase"/>
    <property type="match status" value="1"/>
</dbReference>
<evidence type="ECO:0000259" key="5">
    <source>
        <dbReference type="Pfam" id="PF00171"/>
    </source>
</evidence>
<comment type="similarity">
    <text evidence="1 4">Belongs to the aldehyde dehydrogenase family.</text>
</comment>
<dbReference type="PROSITE" id="PS00687">
    <property type="entry name" value="ALDEHYDE_DEHYDR_GLU"/>
    <property type="match status" value="1"/>
</dbReference>
<dbReference type="PANTHER" id="PTHR11699">
    <property type="entry name" value="ALDEHYDE DEHYDROGENASE-RELATED"/>
    <property type="match status" value="1"/>
</dbReference>
<sequence length="486" mass="51160">MKDYRMLIGGAWVEAGSGARFESVNPFLGQPWATVPRADASDVDAAVRAARDAFVDWSRTTPVVRGKLLRRLADLIAERASSIARVETTDNGKLIREMEGQLRGLADYYHYFAGAADKVGGETLPADRDNFFVYTLREPLGVVAAITPWNSPVLLASWKIAPALAAGCCVVVKPAEQAPCSTLEFAQLFEEAGFPPGVLNVVTGFGDEAGAPLVEHPGVDKVAFTGGTKTGRAVMRGAASHLARVTLELGGKSPNIVFADADLDAAANGVVAGIFAATGQTCMAGSRLLVQESVHDELVARLAARAASIRMGDPLDPETEMGPVAFEGHMEGVLAAIASASDEGAQLVAGGARGDSPGYFVQPTIFGAVTNDMRLAREEIFGPVLAAIPFADEDEAVALANDTAFGLAAGVWTRDVQRAHRMARALRAGTVWVNAYRAVGPAAPFGGYKDSGIGRENGIQAISEYTETKTVWIELTGATRDPFQLG</sequence>
<dbReference type="Pfam" id="PF00171">
    <property type="entry name" value="Aldedh"/>
    <property type="match status" value="1"/>
</dbReference>
<dbReference type="InterPro" id="IPR029510">
    <property type="entry name" value="Ald_DH_CS_GLU"/>
</dbReference>
<organism evidence="6 7">
    <name type="scientific">Solirubrobacter phytolaccae</name>
    <dbReference type="NCBI Taxonomy" id="1404360"/>
    <lineage>
        <taxon>Bacteria</taxon>
        <taxon>Bacillati</taxon>
        <taxon>Actinomycetota</taxon>
        <taxon>Thermoleophilia</taxon>
        <taxon>Solirubrobacterales</taxon>
        <taxon>Solirubrobacteraceae</taxon>
        <taxon>Solirubrobacter</taxon>
    </lineage>
</organism>
<reference evidence="6" key="1">
    <citation type="submission" date="2022-10" db="EMBL/GenBank/DDBJ databases">
        <title>The WGS of Solirubrobacter phytolaccae KCTC 29190.</title>
        <authorList>
            <person name="Jiang Z."/>
        </authorList>
    </citation>
    <scope>NUCLEOTIDE SEQUENCE</scope>
    <source>
        <strain evidence="6">KCTC 29190</strain>
    </source>
</reference>
<protein>
    <submittedName>
        <fullName evidence="6">Aldehyde dehydrogenase</fullName>
    </submittedName>
</protein>
<dbReference type="FunFam" id="3.40.309.10:FF:000012">
    <property type="entry name" value="Betaine aldehyde dehydrogenase"/>
    <property type="match status" value="1"/>
</dbReference>
<name>A0A9X3N4M0_9ACTN</name>
<dbReference type="InterPro" id="IPR016162">
    <property type="entry name" value="Ald_DH_N"/>
</dbReference>
<proteinExistence type="inferred from homology"/>
<dbReference type="InterPro" id="IPR016160">
    <property type="entry name" value="Ald_DH_CS_CYS"/>
</dbReference>
<dbReference type="Proteomes" id="UP001147653">
    <property type="component" value="Unassembled WGS sequence"/>
</dbReference>
<dbReference type="PROSITE" id="PS00070">
    <property type="entry name" value="ALDEHYDE_DEHYDR_CYS"/>
    <property type="match status" value="1"/>
</dbReference>
<dbReference type="GO" id="GO:0016620">
    <property type="term" value="F:oxidoreductase activity, acting on the aldehyde or oxo group of donors, NAD or NADP as acceptor"/>
    <property type="evidence" value="ECO:0007669"/>
    <property type="project" value="InterPro"/>
</dbReference>
<dbReference type="SUPFAM" id="SSF53720">
    <property type="entry name" value="ALDH-like"/>
    <property type="match status" value="1"/>
</dbReference>
<dbReference type="InterPro" id="IPR016163">
    <property type="entry name" value="Ald_DH_C"/>
</dbReference>
<dbReference type="FunFam" id="3.40.605.10:FF:000026">
    <property type="entry name" value="Aldehyde dehydrogenase, putative"/>
    <property type="match status" value="1"/>
</dbReference>
<dbReference type="Gene3D" id="3.40.309.10">
    <property type="entry name" value="Aldehyde Dehydrogenase, Chain A, domain 2"/>
    <property type="match status" value="1"/>
</dbReference>